<gene>
    <name evidence="1" type="ORF">DI487_04170</name>
</gene>
<dbReference type="KEGG" id="fse:DI487_04170"/>
<reference evidence="1 2" key="1">
    <citation type="submission" date="2018-05" db="EMBL/GenBank/DDBJ databases">
        <title>Flavobacterium sp. MEBiC07310.</title>
        <authorList>
            <person name="Baek K."/>
        </authorList>
    </citation>
    <scope>NUCLEOTIDE SEQUENCE [LARGE SCALE GENOMIC DNA]</scope>
    <source>
        <strain evidence="1 2">MEBiC07310</strain>
    </source>
</reference>
<protein>
    <recommendedName>
        <fullName evidence="3">Carboxypeptidase-like regulatory domain-containing protein</fullName>
    </recommendedName>
</protein>
<dbReference type="RefSeq" id="WP_109568551.1">
    <property type="nucleotide sequence ID" value="NZ_CP029463.1"/>
</dbReference>
<dbReference type="InterPro" id="IPR008969">
    <property type="entry name" value="CarboxyPept-like_regulatory"/>
</dbReference>
<accession>A0A2U8QSM9</accession>
<dbReference type="OrthoDB" id="1223654at2"/>
<proteinExistence type="predicted"/>
<name>A0A2U8QSM9_9FLAO</name>
<dbReference type="Gene3D" id="2.60.40.1120">
    <property type="entry name" value="Carboxypeptidase-like, regulatory domain"/>
    <property type="match status" value="1"/>
</dbReference>
<dbReference type="Pfam" id="PF13715">
    <property type="entry name" value="CarbopepD_reg_2"/>
    <property type="match status" value="1"/>
</dbReference>
<organism evidence="1 2">
    <name type="scientific">Flavobacterium sediminis</name>
    <dbReference type="NCBI Taxonomy" id="2201181"/>
    <lineage>
        <taxon>Bacteria</taxon>
        <taxon>Pseudomonadati</taxon>
        <taxon>Bacteroidota</taxon>
        <taxon>Flavobacteriia</taxon>
        <taxon>Flavobacteriales</taxon>
        <taxon>Flavobacteriaceae</taxon>
        <taxon>Flavobacterium</taxon>
    </lineage>
</organism>
<dbReference type="AlphaFoldDB" id="A0A2U8QSM9"/>
<sequence length="383" mass="44504">MFKFIILFFLPTLIFSQITFSGKVIDARTKEPLSGTSIYIPNSSIGTTTDIDGDFSLQLSRETKEIVVSYLGYYTINVKLDLSDSSDFSKTILLREKSNTLNEVVVVKQKQDKDWHRRYKIFKTSFLGQSTLAQNAEILNEEELYFTEISDSTGYRLIANTNKPLLVLNKATGYLINYDLIEFNLINPKEQQGFTFYLGYSFFEDIVEKYKLKPKKVTKNRLEAYYGSLNHFLKSAHENKIKEEGFLISQYIIKDNPKYPDANTLKKMKEEAKKTGNYHFFKDLPKKEITIIGKALSKTDFVKDSEDRQFLDFENYVLITYTKASPDSKYMTDNFYQVSYLKVENEKVEVFSNGNYYNPLNLLVYGYMGWKKVGDLIPLDFNP</sequence>
<dbReference type="SUPFAM" id="SSF49464">
    <property type="entry name" value="Carboxypeptidase regulatory domain-like"/>
    <property type="match status" value="1"/>
</dbReference>
<evidence type="ECO:0008006" key="3">
    <source>
        <dbReference type="Google" id="ProtNLM"/>
    </source>
</evidence>
<evidence type="ECO:0000313" key="1">
    <source>
        <dbReference type="EMBL" id="AWM13148.1"/>
    </source>
</evidence>
<evidence type="ECO:0000313" key="2">
    <source>
        <dbReference type="Proteomes" id="UP000245429"/>
    </source>
</evidence>
<dbReference type="Proteomes" id="UP000245429">
    <property type="component" value="Chromosome"/>
</dbReference>
<keyword evidence="2" id="KW-1185">Reference proteome</keyword>
<dbReference type="EMBL" id="CP029463">
    <property type="protein sequence ID" value="AWM13148.1"/>
    <property type="molecule type" value="Genomic_DNA"/>
</dbReference>